<dbReference type="Gene3D" id="3.30.1130.10">
    <property type="match status" value="2"/>
</dbReference>
<dbReference type="SUPFAM" id="SSF55620">
    <property type="entry name" value="Tetrahydrobiopterin biosynthesis enzymes-like"/>
    <property type="match status" value="2"/>
</dbReference>
<gene>
    <name evidence="9" type="ORF">EI97DRAFT_428738</name>
</gene>
<keyword evidence="6" id="KW-0456">Lyase</keyword>
<dbReference type="GO" id="GO:0004150">
    <property type="term" value="F:dihydroneopterin aldolase activity"/>
    <property type="evidence" value="ECO:0007669"/>
    <property type="project" value="UniProtKB-EC"/>
</dbReference>
<comment type="catalytic activity">
    <reaction evidence="1">
        <text>7,8-dihydroneopterin = 6-hydroxymethyl-7,8-dihydropterin + glycolaldehyde</text>
        <dbReference type="Rhea" id="RHEA:10540"/>
        <dbReference type="ChEBI" id="CHEBI:17001"/>
        <dbReference type="ChEBI" id="CHEBI:17071"/>
        <dbReference type="ChEBI" id="CHEBI:44841"/>
        <dbReference type="EC" id="4.1.2.25"/>
    </reaction>
</comment>
<feature type="domain" description="Dihydroneopterin aldolase/epimerase" evidence="8">
    <location>
        <begin position="166"/>
        <end position="271"/>
    </location>
</feature>
<keyword evidence="5" id="KW-0289">Folate biosynthesis</keyword>
<evidence type="ECO:0000256" key="2">
    <source>
        <dbReference type="ARBA" id="ARBA00005013"/>
    </source>
</evidence>
<dbReference type="Proteomes" id="UP000800097">
    <property type="component" value="Unassembled WGS sequence"/>
</dbReference>
<dbReference type="PANTHER" id="PTHR42844:SF1">
    <property type="entry name" value="DIHYDRONEOPTERIN ALDOLASE 1-RELATED"/>
    <property type="match status" value="1"/>
</dbReference>
<dbReference type="Pfam" id="PF02152">
    <property type="entry name" value="FolB"/>
    <property type="match status" value="2"/>
</dbReference>
<evidence type="ECO:0000259" key="8">
    <source>
        <dbReference type="SMART" id="SM00905"/>
    </source>
</evidence>
<evidence type="ECO:0000313" key="9">
    <source>
        <dbReference type="EMBL" id="KAF2280641.1"/>
    </source>
</evidence>
<dbReference type="GO" id="GO:0046656">
    <property type="term" value="P:folic acid biosynthetic process"/>
    <property type="evidence" value="ECO:0007669"/>
    <property type="project" value="UniProtKB-KW"/>
</dbReference>
<dbReference type="PANTHER" id="PTHR42844">
    <property type="entry name" value="DIHYDRONEOPTERIN ALDOLASE 1-RELATED"/>
    <property type="match status" value="1"/>
</dbReference>
<dbReference type="GeneID" id="54550456"/>
<dbReference type="RefSeq" id="XP_033658179.1">
    <property type="nucleotide sequence ID" value="XM_033797281.1"/>
</dbReference>
<dbReference type="GO" id="GO:0005737">
    <property type="term" value="C:cytoplasm"/>
    <property type="evidence" value="ECO:0007669"/>
    <property type="project" value="TreeGrafter"/>
</dbReference>
<comment type="similarity">
    <text evidence="3">Belongs to the DHNA family.</text>
</comment>
<dbReference type="OrthoDB" id="5425486at2759"/>
<dbReference type="InterPro" id="IPR006157">
    <property type="entry name" value="FolB_dom"/>
</dbReference>
<sequence length="281" mass="31256">MTDFWESSDLGLAEERVRYTAWQAHVAGHDAADTIAVQNLQVTVEAGNDAWGRRRNQPCLVTVKMHLANPFLAAAQADSLDASTVHYGILSKNIRSTIETSKGSYVNTEALLRDIRAAVERTTGATRLRALELGIFYPKGSLLGDGAGAVLCQSKDARGHRVCLGMYLKNVRIPCIIGVNANERQQKQPVVVNLWIDPIPTPLLDQQHAMERRLVDFVSESSFETLEALSTQVVDEMAKMFHQVDDGFITLRVEKPMAVPFADGPVIEMRRRIARHRHEAE</sequence>
<organism evidence="9 10">
    <name type="scientific">Westerdykella ornata</name>
    <dbReference type="NCBI Taxonomy" id="318751"/>
    <lineage>
        <taxon>Eukaryota</taxon>
        <taxon>Fungi</taxon>
        <taxon>Dikarya</taxon>
        <taxon>Ascomycota</taxon>
        <taxon>Pezizomycotina</taxon>
        <taxon>Dothideomycetes</taxon>
        <taxon>Pleosporomycetidae</taxon>
        <taxon>Pleosporales</taxon>
        <taxon>Sporormiaceae</taxon>
        <taxon>Westerdykella</taxon>
    </lineage>
</organism>
<evidence type="ECO:0000256" key="6">
    <source>
        <dbReference type="ARBA" id="ARBA00023239"/>
    </source>
</evidence>
<keyword evidence="10" id="KW-1185">Reference proteome</keyword>
<evidence type="ECO:0000256" key="3">
    <source>
        <dbReference type="ARBA" id="ARBA00005708"/>
    </source>
</evidence>
<dbReference type="AlphaFoldDB" id="A0A6A6JVK1"/>
<accession>A0A6A6JVK1</accession>
<protein>
    <recommendedName>
        <fullName evidence="4">dihydroneopterin aldolase</fullName>
        <ecNumber evidence="4">4.1.2.25</ecNumber>
    </recommendedName>
    <alternativeName>
        <fullName evidence="7">7,8-dihydroneopterin aldolase</fullName>
    </alternativeName>
</protein>
<reference evidence="9" key="1">
    <citation type="journal article" date="2020" name="Stud. Mycol.">
        <title>101 Dothideomycetes genomes: a test case for predicting lifestyles and emergence of pathogens.</title>
        <authorList>
            <person name="Haridas S."/>
            <person name="Albert R."/>
            <person name="Binder M."/>
            <person name="Bloem J."/>
            <person name="Labutti K."/>
            <person name="Salamov A."/>
            <person name="Andreopoulos B."/>
            <person name="Baker S."/>
            <person name="Barry K."/>
            <person name="Bills G."/>
            <person name="Bluhm B."/>
            <person name="Cannon C."/>
            <person name="Castanera R."/>
            <person name="Culley D."/>
            <person name="Daum C."/>
            <person name="Ezra D."/>
            <person name="Gonzalez J."/>
            <person name="Henrissat B."/>
            <person name="Kuo A."/>
            <person name="Liang C."/>
            <person name="Lipzen A."/>
            <person name="Lutzoni F."/>
            <person name="Magnuson J."/>
            <person name="Mondo S."/>
            <person name="Nolan M."/>
            <person name="Ohm R."/>
            <person name="Pangilinan J."/>
            <person name="Park H.-J."/>
            <person name="Ramirez L."/>
            <person name="Alfaro M."/>
            <person name="Sun H."/>
            <person name="Tritt A."/>
            <person name="Yoshinaga Y."/>
            <person name="Zwiers L.-H."/>
            <person name="Turgeon B."/>
            <person name="Goodwin S."/>
            <person name="Spatafora J."/>
            <person name="Crous P."/>
            <person name="Grigoriev I."/>
        </authorList>
    </citation>
    <scope>NUCLEOTIDE SEQUENCE</scope>
    <source>
        <strain evidence="9">CBS 379.55</strain>
    </source>
</reference>
<dbReference type="InterPro" id="IPR006156">
    <property type="entry name" value="Dihydroneopterin_aldolase"/>
</dbReference>
<evidence type="ECO:0000256" key="5">
    <source>
        <dbReference type="ARBA" id="ARBA00022909"/>
    </source>
</evidence>
<dbReference type="SMART" id="SM00905">
    <property type="entry name" value="FolB"/>
    <property type="match status" value="1"/>
</dbReference>
<dbReference type="EC" id="4.1.2.25" evidence="4"/>
<evidence type="ECO:0000256" key="1">
    <source>
        <dbReference type="ARBA" id="ARBA00001353"/>
    </source>
</evidence>
<dbReference type="InterPro" id="IPR043133">
    <property type="entry name" value="GTP-CH-I_C/QueF"/>
</dbReference>
<comment type="pathway">
    <text evidence="2">Cofactor biosynthesis; tetrahydrofolate biosynthesis; 2-amino-4-hydroxy-6-hydroxymethyl-7,8-dihydropteridine diphosphate from 7,8-dihydroneopterin triphosphate: step 3/4.</text>
</comment>
<evidence type="ECO:0000313" key="10">
    <source>
        <dbReference type="Proteomes" id="UP000800097"/>
    </source>
</evidence>
<name>A0A6A6JVK1_WESOR</name>
<proteinExistence type="inferred from homology"/>
<evidence type="ECO:0000256" key="4">
    <source>
        <dbReference type="ARBA" id="ARBA00013043"/>
    </source>
</evidence>
<dbReference type="EMBL" id="ML986484">
    <property type="protein sequence ID" value="KAF2280641.1"/>
    <property type="molecule type" value="Genomic_DNA"/>
</dbReference>
<evidence type="ECO:0000256" key="7">
    <source>
        <dbReference type="ARBA" id="ARBA00032903"/>
    </source>
</evidence>